<evidence type="ECO:0000313" key="1">
    <source>
        <dbReference type="EMBL" id="NOT33190.1"/>
    </source>
</evidence>
<dbReference type="InterPro" id="IPR034660">
    <property type="entry name" value="DinB/YfiT-like"/>
</dbReference>
<proteinExistence type="predicted"/>
<dbReference type="SUPFAM" id="SSF109854">
    <property type="entry name" value="DinB/YfiT-like putative metalloenzymes"/>
    <property type="match status" value="1"/>
</dbReference>
<protein>
    <submittedName>
        <fullName evidence="1">Uncharacterized protein</fullName>
    </submittedName>
</protein>
<reference evidence="1 2" key="1">
    <citation type="submission" date="2020-04" db="EMBL/GenBank/DDBJ databases">
        <title>Metagenomic profiling of ammonia- and methane-oxidizing microorganisms in a Dutch drinking water treatment plant.</title>
        <authorList>
            <person name="Poghosyan L."/>
            <person name="Leucker S."/>
        </authorList>
    </citation>
    <scope>NUCLEOTIDE SEQUENCE [LARGE SCALE GENOMIC DNA]</scope>
    <source>
        <strain evidence="1">S-RSF-IL-03</strain>
    </source>
</reference>
<dbReference type="AlphaFoldDB" id="A0A849SP73"/>
<dbReference type="Gene3D" id="1.20.120.450">
    <property type="entry name" value="dinb family like domain"/>
    <property type="match status" value="1"/>
</dbReference>
<dbReference type="EMBL" id="JABFRW010000033">
    <property type="protein sequence ID" value="NOT33190.1"/>
    <property type="molecule type" value="Genomic_DNA"/>
</dbReference>
<evidence type="ECO:0000313" key="2">
    <source>
        <dbReference type="Proteomes" id="UP000580839"/>
    </source>
</evidence>
<organism evidence="1 2">
    <name type="scientific">Eiseniibacteriota bacterium</name>
    <dbReference type="NCBI Taxonomy" id="2212470"/>
    <lineage>
        <taxon>Bacteria</taxon>
        <taxon>Candidatus Eiseniibacteriota</taxon>
    </lineage>
</organism>
<dbReference type="Proteomes" id="UP000580839">
    <property type="component" value="Unassembled WGS sequence"/>
</dbReference>
<sequence length="76" mass="8504">MSKAPKYSNETTQRLLASFDRNVAEAKVALMKASEADLAVGWSLTMGEKVLMTMWRSVVVRQTINRLVHHSAQLTV</sequence>
<gene>
    <name evidence="1" type="ORF">HOP12_03370</name>
</gene>
<accession>A0A849SP73</accession>
<name>A0A849SP73_UNCEI</name>
<comment type="caution">
    <text evidence="1">The sequence shown here is derived from an EMBL/GenBank/DDBJ whole genome shotgun (WGS) entry which is preliminary data.</text>
</comment>